<sequence length="132" mass="14030">MQSRWMAVVVAASVLAVGAAGEPRAAPRAGNTDPPQGSFDGRWSVLLETTGGGCASRRRVAVTVRAGRVSYEDYEHVTAEGRIFASGRVRVRFNYEGDRLDATGSVKAGVGAGSWVSPTENCEGSWNAQKER</sequence>
<accession>A0A964WSM8</accession>
<dbReference type="EMBL" id="SPKJ01000010">
    <property type="protein sequence ID" value="MYZ47137.1"/>
    <property type="molecule type" value="Genomic_DNA"/>
</dbReference>
<protein>
    <submittedName>
        <fullName evidence="2">Uncharacterized protein</fullName>
    </submittedName>
</protein>
<keyword evidence="3" id="KW-1185">Reference proteome</keyword>
<reference evidence="2" key="1">
    <citation type="submission" date="2019-03" db="EMBL/GenBank/DDBJ databases">
        <title>Afifella sp. nov., isolated from activated sludge.</title>
        <authorList>
            <person name="Li Q."/>
            <person name="Liu Y."/>
        </authorList>
    </citation>
    <scope>NUCLEOTIDE SEQUENCE</scope>
    <source>
        <strain evidence="2">L72</strain>
    </source>
</reference>
<dbReference type="AlphaFoldDB" id="A0A964WSM8"/>
<evidence type="ECO:0000256" key="1">
    <source>
        <dbReference type="SAM" id="MobiDB-lite"/>
    </source>
</evidence>
<dbReference type="Proteomes" id="UP000773614">
    <property type="component" value="Unassembled WGS sequence"/>
</dbReference>
<dbReference type="RefSeq" id="WP_161139486.1">
    <property type="nucleotide sequence ID" value="NZ_SPKJ01000010.1"/>
</dbReference>
<evidence type="ECO:0000313" key="3">
    <source>
        <dbReference type="Proteomes" id="UP000773614"/>
    </source>
</evidence>
<comment type="caution">
    <text evidence="2">The sequence shown here is derived from an EMBL/GenBank/DDBJ whole genome shotgun (WGS) entry which is preliminary data.</text>
</comment>
<name>A0A964WSM8_9HYPH</name>
<feature type="region of interest" description="Disordered" evidence="1">
    <location>
        <begin position="22"/>
        <end position="42"/>
    </location>
</feature>
<dbReference type="OrthoDB" id="8236492at2"/>
<gene>
    <name evidence="2" type="ORF">E4O86_05355</name>
</gene>
<evidence type="ECO:0000313" key="2">
    <source>
        <dbReference type="EMBL" id="MYZ47137.1"/>
    </source>
</evidence>
<proteinExistence type="predicted"/>
<organism evidence="2 3">
    <name type="scientific">Propylenella binzhouense</name>
    <dbReference type="NCBI Taxonomy" id="2555902"/>
    <lineage>
        <taxon>Bacteria</taxon>
        <taxon>Pseudomonadati</taxon>
        <taxon>Pseudomonadota</taxon>
        <taxon>Alphaproteobacteria</taxon>
        <taxon>Hyphomicrobiales</taxon>
        <taxon>Propylenellaceae</taxon>
        <taxon>Propylenella</taxon>
    </lineage>
</organism>